<evidence type="ECO:0000313" key="2">
    <source>
        <dbReference type="Proteomes" id="UP000618591"/>
    </source>
</evidence>
<proteinExistence type="predicted"/>
<comment type="caution">
    <text evidence="1">The sequence shown here is derived from an EMBL/GenBank/DDBJ whole genome shotgun (WGS) entry which is preliminary data.</text>
</comment>
<name>A0ABQ1H2I1_9SPHN</name>
<sequence>MRFAGPVIAHMPGMLCTVVGDEEAGGDKRSVEALADFVDDRAGGGGGLGHRAYIDRFWI</sequence>
<evidence type="ECO:0000313" key="1">
    <source>
        <dbReference type="EMBL" id="GGA55374.1"/>
    </source>
</evidence>
<dbReference type="Proteomes" id="UP000618591">
    <property type="component" value="Unassembled WGS sequence"/>
</dbReference>
<protein>
    <submittedName>
        <fullName evidence="1">Uncharacterized protein</fullName>
    </submittedName>
</protein>
<accession>A0ABQ1H2I1</accession>
<reference evidence="2" key="1">
    <citation type="journal article" date="2019" name="Int. J. Syst. Evol. Microbiol.">
        <title>The Global Catalogue of Microorganisms (GCM) 10K type strain sequencing project: providing services to taxonomists for standard genome sequencing and annotation.</title>
        <authorList>
            <consortium name="The Broad Institute Genomics Platform"/>
            <consortium name="The Broad Institute Genome Sequencing Center for Infectious Disease"/>
            <person name="Wu L."/>
            <person name="Ma J."/>
        </authorList>
    </citation>
    <scope>NUCLEOTIDE SEQUENCE [LARGE SCALE GENOMIC DNA]</scope>
    <source>
        <strain evidence="2">CGMCC 1.10106</strain>
    </source>
</reference>
<dbReference type="EMBL" id="BMDW01000018">
    <property type="protein sequence ID" value="GGA55374.1"/>
    <property type="molecule type" value="Genomic_DNA"/>
</dbReference>
<keyword evidence="2" id="KW-1185">Reference proteome</keyword>
<gene>
    <name evidence="1" type="ORF">GCM10011395_27200</name>
</gene>
<organism evidence="1 2">
    <name type="scientific">Sphingomonas psychrolutea</name>
    <dbReference type="NCBI Taxonomy" id="1259676"/>
    <lineage>
        <taxon>Bacteria</taxon>
        <taxon>Pseudomonadati</taxon>
        <taxon>Pseudomonadota</taxon>
        <taxon>Alphaproteobacteria</taxon>
        <taxon>Sphingomonadales</taxon>
        <taxon>Sphingomonadaceae</taxon>
        <taxon>Sphingomonas</taxon>
    </lineage>
</organism>